<accession>A0A428MQK7</accession>
<feature type="transmembrane region" description="Helical" evidence="5">
    <location>
        <begin position="21"/>
        <end position="43"/>
    </location>
</feature>
<comment type="subcellular location">
    <subcellularLocation>
        <location evidence="1">Membrane</location>
        <topology evidence="1">Multi-pass membrane protein</topology>
    </subcellularLocation>
</comment>
<dbReference type="PANTHER" id="PTHR11785:SF512">
    <property type="entry name" value="SOBREMESA, ISOFORM B"/>
    <property type="match status" value="1"/>
</dbReference>
<sequence>MESGATAAPSTTVEQQEFRKALSLFDSVMVVAGVMVGSGIFIVSAEIARQVGSAGWLLVVWSITGLLTVAGALSFGELAAMMPTAGGMYIYLREAFSPILGFLYGWTLLTVIQTGTIAAVSIAFARFAGALFPGISEDRYIIAPINILSGYALSLSTAQALGLVIIVVVTAINCRGVEWGKLVQNIFTVAKLTGVVALLAIGAFTFLRNPSVFHTNFTNMWHPVNVTRIANVDATTAFGMLVALCVSQTGSLFSADSWHDITFIAGEVRNPQRNLPLALGLGTSMVIALYLLCNLSYLAVISVSAIQTAPGDRVATLAVNTVLPGIGTLAMAILIMVSTFGTVNALTLAGGRACYAMAQDGLFFRRASVLNRARVPGWALVLQCIWSLVLVLPRTHNAVTNTYGNLYSNLLDYVISAALIFYILTVAGIFRLRSKRPNASRPYRCWGYPWLPALYMAGATIILVILFAFRIATTWPGLIIVLSGVPIYFLLRRRNGAEA</sequence>
<dbReference type="InterPro" id="IPR050598">
    <property type="entry name" value="AminoAcid_Transporter"/>
</dbReference>
<evidence type="ECO:0000313" key="6">
    <source>
        <dbReference type="EMBL" id="RSL19174.1"/>
    </source>
</evidence>
<dbReference type="GO" id="GO:0015179">
    <property type="term" value="F:L-amino acid transmembrane transporter activity"/>
    <property type="evidence" value="ECO:0007669"/>
    <property type="project" value="TreeGrafter"/>
</dbReference>
<dbReference type="EMBL" id="RSDW01000001">
    <property type="protein sequence ID" value="RSL19174.1"/>
    <property type="molecule type" value="Genomic_DNA"/>
</dbReference>
<dbReference type="AlphaFoldDB" id="A0A428MQK7"/>
<dbReference type="GO" id="GO:0016020">
    <property type="term" value="C:membrane"/>
    <property type="evidence" value="ECO:0007669"/>
    <property type="project" value="UniProtKB-SubCell"/>
</dbReference>
<keyword evidence="7" id="KW-1185">Reference proteome</keyword>
<evidence type="ECO:0000313" key="7">
    <source>
        <dbReference type="Proteomes" id="UP000269669"/>
    </source>
</evidence>
<dbReference type="Pfam" id="PF13520">
    <property type="entry name" value="AA_permease_2"/>
    <property type="match status" value="1"/>
</dbReference>
<feature type="transmembrane region" description="Helical" evidence="5">
    <location>
        <begin position="375"/>
        <end position="393"/>
    </location>
</feature>
<keyword evidence="4 5" id="KW-0472">Membrane</keyword>
<organism evidence="6 7">
    <name type="scientific">Edaphobacter aggregans</name>
    <dbReference type="NCBI Taxonomy" id="570835"/>
    <lineage>
        <taxon>Bacteria</taxon>
        <taxon>Pseudomonadati</taxon>
        <taxon>Acidobacteriota</taxon>
        <taxon>Terriglobia</taxon>
        <taxon>Terriglobales</taxon>
        <taxon>Acidobacteriaceae</taxon>
        <taxon>Edaphobacter</taxon>
    </lineage>
</organism>
<evidence type="ECO:0000256" key="5">
    <source>
        <dbReference type="SAM" id="Phobius"/>
    </source>
</evidence>
<name>A0A428MQK7_9BACT</name>
<protein>
    <submittedName>
        <fullName evidence="6">Amino acid/polyamine/organocation transporter (APC superfamily)</fullName>
    </submittedName>
</protein>
<dbReference type="InterPro" id="IPR002293">
    <property type="entry name" value="AA/rel_permease1"/>
</dbReference>
<gene>
    <name evidence="6" type="ORF">EDE15_4824</name>
</gene>
<proteinExistence type="predicted"/>
<feature type="transmembrane region" description="Helical" evidence="5">
    <location>
        <begin position="450"/>
        <end position="469"/>
    </location>
</feature>
<feature type="transmembrane region" description="Helical" evidence="5">
    <location>
        <begin position="326"/>
        <end position="355"/>
    </location>
</feature>
<evidence type="ECO:0000256" key="1">
    <source>
        <dbReference type="ARBA" id="ARBA00004141"/>
    </source>
</evidence>
<evidence type="ECO:0000256" key="3">
    <source>
        <dbReference type="ARBA" id="ARBA00022989"/>
    </source>
</evidence>
<feature type="transmembrane region" description="Helical" evidence="5">
    <location>
        <begin position="55"/>
        <end position="76"/>
    </location>
</feature>
<dbReference type="Proteomes" id="UP000269669">
    <property type="component" value="Unassembled WGS sequence"/>
</dbReference>
<evidence type="ECO:0000256" key="4">
    <source>
        <dbReference type="ARBA" id="ARBA00023136"/>
    </source>
</evidence>
<dbReference type="Gene3D" id="1.20.1740.10">
    <property type="entry name" value="Amino acid/polyamine transporter I"/>
    <property type="match status" value="1"/>
</dbReference>
<feature type="transmembrane region" description="Helical" evidence="5">
    <location>
        <begin position="147"/>
        <end position="172"/>
    </location>
</feature>
<keyword evidence="2 5" id="KW-0812">Transmembrane</keyword>
<reference evidence="6 7" key="1">
    <citation type="submission" date="2018-12" db="EMBL/GenBank/DDBJ databases">
        <title>Sequencing of bacterial isolates from soil warming experiment in Harvard Forest, Massachusetts, USA.</title>
        <authorList>
            <person name="Deangelis K."/>
        </authorList>
    </citation>
    <scope>NUCLEOTIDE SEQUENCE [LARGE SCALE GENOMIC DNA]</scope>
    <source>
        <strain evidence="6 7">EB153</strain>
    </source>
</reference>
<feature type="transmembrane region" description="Helical" evidence="5">
    <location>
        <begin position="475"/>
        <end position="491"/>
    </location>
</feature>
<comment type="caution">
    <text evidence="6">The sequence shown here is derived from an EMBL/GenBank/DDBJ whole genome shotgun (WGS) entry which is preliminary data.</text>
</comment>
<feature type="transmembrane region" description="Helical" evidence="5">
    <location>
        <begin position="184"/>
        <end position="207"/>
    </location>
</feature>
<dbReference type="OrthoDB" id="3181223at2"/>
<dbReference type="RefSeq" id="WP_125487444.1">
    <property type="nucleotide sequence ID" value="NZ_RSDW01000001.1"/>
</dbReference>
<keyword evidence="3 5" id="KW-1133">Transmembrane helix</keyword>
<dbReference type="PIRSF" id="PIRSF006060">
    <property type="entry name" value="AA_transporter"/>
    <property type="match status" value="1"/>
</dbReference>
<evidence type="ECO:0000256" key="2">
    <source>
        <dbReference type="ARBA" id="ARBA00022692"/>
    </source>
</evidence>
<dbReference type="PANTHER" id="PTHR11785">
    <property type="entry name" value="AMINO ACID TRANSPORTER"/>
    <property type="match status" value="1"/>
</dbReference>
<feature type="transmembrane region" description="Helical" evidence="5">
    <location>
        <begin position="277"/>
        <end position="306"/>
    </location>
</feature>
<feature type="transmembrane region" description="Helical" evidence="5">
    <location>
        <begin position="413"/>
        <end position="430"/>
    </location>
</feature>